<reference evidence="33 34" key="1">
    <citation type="journal article" date="2011" name="J. Gen. Appl. Microbiol.">
        <title>Draft genome sequencing of the enigmatic basidiomycete Mixia osmundae.</title>
        <authorList>
            <person name="Nishida H."/>
            <person name="Nagatsuka Y."/>
            <person name="Sugiyama J."/>
        </authorList>
    </citation>
    <scope>NUCLEOTIDE SEQUENCE [LARGE SCALE GENOMIC DNA]</scope>
    <source>
        <strain evidence="34">CBS 9802 / IAM 14324 / JCM 22182 / KY 12970</strain>
    </source>
</reference>
<dbReference type="InterPro" id="IPR054542">
    <property type="entry name" value="Cys_met_metab_PP"/>
</dbReference>
<evidence type="ECO:0000256" key="25">
    <source>
        <dbReference type="ARBA" id="ARBA00029438"/>
    </source>
</evidence>
<evidence type="ECO:0000256" key="17">
    <source>
        <dbReference type="ARBA" id="ARBA00022955"/>
    </source>
</evidence>
<feature type="region of interest" description="Disordered" evidence="31">
    <location>
        <begin position="1"/>
        <end position="78"/>
    </location>
</feature>
<keyword evidence="34" id="KW-1185">Reference proteome</keyword>
<evidence type="ECO:0000256" key="1">
    <source>
        <dbReference type="ARBA" id="ARBA00001933"/>
    </source>
</evidence>
<dbReference type="PROSITE" id="PS00868">
    <property type="entry name" value="CYS_MET_METAB_PP"/>
    <property type="match status" value="1"/>
</dbReference>
<evidence type="ECO:0000256" key="26">
    <source>
        <dbReference type="ARBA" id="ARBA00046315"/>
    </source>
</evidence>
<comment type="catalytic activity">
    <reaction evidence="28">
        <text>L,L-cystathionine + H2O = L-homocysteine + pyruvate + NH4(+)</text>
        <dbReference type="Rhea" id="RHEA:13965"/>
        <dbReference type="ChEBI" id="CHEBI:15361"/>
        <dbReference type="ChEBI" id="CHEBI:15377"/>
        <dbReference type="ChEBI" id="CHEBI:28938"/>
        <dbReference type="ChEBI" id="CHEBI:58161"/>
        <dbReference type="ChEBI" id="CHEBI:58199"/>
    </reaction>
</comment>
<evidence type="ECO:0000256" key="16">
    <source>
        <dbReference type="ARBA" id="ARBA00022898"/>
    </source>
</evidence>
<dbReference type="Gene3D" id="3.30.230.10">
    <property type="match status" value="1"/>
</dbReference>
<dbReference type="PRINTS" id="PR00959">
    <property type="entry name" value="MEVGALKINASE"/>
</dbReference>
<dbReference type="FunFam" id="3.40.640.10:FF:000009">
    <property type="entry name" value="Cystathionine gamma-synthase homolog"/>
    <property type="match status" value="1"/>
</dbReference>
<dbReference type="InterPro" id="IPR006204">
    <property type="entry name" value="GHMP_kinase_N_dom"/>
</dbReference>
<evidence type="ECO:0000256" key="5">
    <source>
        <dbReference type="ARBA" id="ARBA00012103"/>
    </source>
</evidence>
<dbReference type="InterPro" id="IPR000277">
    <property type="entry name" value="Cys/Met-Metab_PyrdxlP-dep_enz"/>
</dbReference>
<dbReference type="InterPro" id="IPR015421">
    <property type="entry name" value="PyrdxlP-dep_Trfase_major"/>
</dbReference>
<protein>
    <recommendedName>
        <fullName evidence="30">Cystathionine beta-lyase</fullName>
        <ecNumber evidence="5">2.7.1.36</ecNumber>
        <ecNumber evidence="6">4.4.1.13</ecNumber>
    </recommendedName>
    <alternativeName>
        <fullName evidence="27">Cysteine-S-conjugate beta-lyase</fullName>
    </alternativeName>
</protein>
<feature type="domain" description="GHMP kinase N-terminal" evidence="32">
    <location>
        <begin position="625"/>
        <end position="704"/>
    </location>
</feature>
<dbReference type="Gene3D" id="3.40.640.10">
    <property type="entry name" value="Type I PLP-dependent aspartate aminotransferase-like (Major domain)"/>
    <property type="match status" value="1"/>
</dbReference>
<comment type="similarity">
    <text evidence="4">Belongs to the trans-sulfuration enzymes family.</text>
</comment>
<dbReference type="SUPFAM" id="SSF55060">
    <property type="entry name" value="GHMP Kinase, C-terminal domain"/>
    <property type="match status" value="1"/>
</dbReference>
<dbReference type="NCBIfam" id="TIGR00549">
    <property type="entry name" value="mevalon_kin"/>
    <property type="match status" value="1"/>
</dbReference>
<comment type="catalytic activity">
    <reaction evidence="24">
        <text>(R)-mevalonate + ATP = (R)-5-phosphomevalonate + ADP + H(+)</text>
        <dbReference type="Rhea" id="RHEA:17065"/>
        <dbReference type="ChEBI" id="CHEBI:15378"/>
        <dbReference type="ChEBI" id="CHEBI:30616"/>
        <dbReference type="ChEBI" id="CHEBI:36464"/>
        <dbReference type="ChEBI" id="CHEBI:58146"/>
        <dbReference type="ChEBI" id="CHEBI:456216"/>
        <dbReference type="EC" id="2.7.1.36"/>
    </reaction>
    <physiologicalReaction direction="left-to-right" evidence="24">
        <dbReference type="Rhea" id="RHEA:17066"/>
    </physiologicalReaction>
</comment>
<comment type="cofactor">
    <cofactor evidence="1">
        <name>pyridoxal 5'-phosphate</name>
        <dbReference type="ChEBI" id="CHEBI:597326"/>
    </cofactor>
</comment>
<keyword evidence="10" id="KW-0808">Transferase</keyword>
<evidence type="ECO:0000313" key="34">
    <source>
        <dbReference type="Proteomes" id="UP000009131"/>
    </source>
</evidence>
<dbReference type="eggNOG" id="KOG1511">
    <property type="taxonomic scope" value="Eukaryota"/>
</dbReference>
<evidence type="ECO:0000256" key="7">
    <source>
        <dbReference type="ARBA" id="ARBA00022490"/>
    </source>
</evidence>
<dbReference type="SUPFAM" id="SSF53383">
    <property type="entry name" value="PLP-dependent transferases"/>
    <property type="match status" value="1"/>
</dbReference>
<keyword evidence="14" id="KW-0067">ATP-binding</keyword>
<dbReference type="STRING" id="764103.G7E4H0"/>
<evidence type="ECO:0000256" key="24">
    <source>
        <dbReference type="ARBA" id="ARBA00029310"/>
    </source>
</evidence>
<keyword evidence="8" id="KW-0444">Lipid biosynthesis</keyword>
<dbReference type="eggNOG" id="KOG0053">
    <property type="taxonomic scope" value="Eukaryota"/>
</dbReference>
<keyword evidence="7" id="KW-0963">Cytoplasm</keyword>
<sequence>MARNRQESTPSMASLSSSMASLLSTQDSPSDSSNQGSNSMASSSATLPSAFNRSSRRKRRLARGLSTGRDTIDEEEEGMGLAFSTQCATVENPDPAHKDQWNSSSVPIYQSSTFKGVGGTYDYSRSGNPTRGFLQHHVAKISGARHAFAVASGMGALDVIFRLLTPGDEIIAGNDLYGGSNRLLTYLKTHGGITVHHIDTTRPELLLPVLTAHEPTAQTSKVKLVLIESPTNPLLQVADIAKLSDMIHQHAPEAMVVVDNTMMSPYLQRPLEHGADIVYDSATKYLSGHHDLMAGVIVCDRDDIATRIAFMINSIGNGLAPFDSFLLLRGIKTLALRLDRQQATAQIVAEYLDAAGFKVHYPGLSNHPGREIHERLAKGAGAVLSFETGDKALSERIVGAARLWGISVSFGCVNSLISMPCLMSHASIDPKVRAERNLPEDLIRLCVGIEDTDDLIDDLEAALLESGAIRLQDNSDGTTDIVRNMITPPATPSSRAKAIGQASTQTIVVSAPGKVILFGEHAVVHGITAIAGSVDLRCFCMAQPRYDGKIGITMPDVGLDQAWDLSSLPPVDPSLEGVPEDSVDASLLDLIRQHIGHDLAPVAQRAAEAFLYLFLRLSRSATRIAQHLTVRSTLPIGAGLGSSAAFSVCISSALLYTHGYLPLPSSEGKDGSHAAEINEWAFLGEKILHGNPSGVDNSVATYGGAVAYTKATASTSAQMDPLRGFKSIRFLLTDTRVSRDTKTLVAGVTARKTQHPFIIDPVLRAIQDISAEAKRCLTDSDMSREDQISTLEHLIDANHLHLNFLGVGHSALEIIVAKTRSYQLHSKLTGAGGGGCAVTLIPDGYDEAKLKLLKSELGEAGFECFETTVGGSGISLLIPQSGSTLVSAEGGAEQQFMPNRSWLETTPVVDDSWHVIA</sequence>
<evidence type="ECO:0000256" key="11">
    <source>
        <dbReference type="ARBA" id="ARBA00022723"/>
    </source>
</evidence>
<dbReference type="GO" id="GO:0019287">
    <property type="term" value="P:isopentenyl diphosphate biosynthetic process, mevalonate pathway"/>
    <property type="evidence" value="ECO:0007669"/>
    <property type="project" value="UniProtKB-UniPathway"/>
</dbReference>
<reference evidence="33 34" key="2">
    <citation type="journal article" date="2012" name="Open Biol.">
        <title>Characteristics of nucleosomes and linker DNA regions on the genome of the basidiomycete Mixia osmundae revealed by mono- and dinucleosome mapping.</title>
        <authorList>
            <person name="Nishida H."/>
            <person name="Kondo S."/>
            <person name="Matsumoto T."/>
            <person name="Suzuki Y."/>
            <person name="Yoshikawa H."/>
            <person name="Taylor T.D."/>
            <person name="Sugiyama J."/>
        </authorList>
    </citation>
    <scope>NUCLEOTIDE SEQUENCE [LARGE SCALE GENOMIC DNA]</scope>
    <source>
        <strain evidence="34">CBS 9802 / IAM 14324 / JCM 22182 / KY 12970</strain>
    </source>
</reference>
<dbReference type="EC" id="2.7.1.36" evidence="5"/>
<dbReference type="HOGENOM" id="CLU_009484_2_0_1"/>
<dbReference type="InterPro" id="IPR036554">
    <property type="entry name" value="GHMP_kinase_C_sf"/>
</dbReference>
<evidence type="ECO:0000313" key="33">
    <source>
        <dbReference type="EMBL" id="GAA97730.1"/>
    </source>
</evidence>
<dbReference type="InterPro" id="IPR006203">
    <property type="entry name" value="GHMP_knse_ATP-bd_CS"/>
</dbReference>
<dbReference type="EMBL" id="BABT02000134">
    <property type="protein sequence ID" value="GAA97730.1"/>
    <property type="molecule type" value="Genomic_DNA"/>
</dbReference>
<evidence type="ECO:0000256" key="31">
    <source>
        <dbReference type="SAM" id="MobiDB-lite"/>
    </source>
</evidence>
<dbReference type="PANTHER" id="PTHR11808:SF50">
    <property type="entry name" value="CYSTATHIONINE BETA-LYASE"/>
    <property type="match status" value="1"/>
</dbReference>
<dbReference type="RefSeq" id="XP_014564816.1">
    <property type="nucleotide sequence ID" value="XM_014709330.1"/>
</dbReference>
<dbReference type="FunFam" id="3.90.1150.10:FF:000013">
    <property type="entry name" value="Cystathionine beta-lyase"/>
    <property type="match status" value="1"/>
</dbReference>
<evidence type="ECO:0000256" key="27">
    <source>
        <dbReference type="ARBA" id="ARBA00047213"/>
    </source>
</evidence>
<dbReference type="GO" id="GO:0046872">
    <property type="term" value="F:metal ion binding"/>
    <property type="evidence" value="ECO:0007669"/>
    <property type="project" value="UniProtKB-KW"/>
</dbReference>
<evidence type="ECO:0000256" key="9">
    <source>
        <dbReference type="ARBA" id="ARBA00022605"/>
    </source>
</evidence>
<evidence type="ECO:0000256" key="6">
    <source>
        <dbReference type="ARBA" id="ARBA00012224"/>
    </source>
</evidence>
<dbReference type="GO" id="GO:0005737">
    <property type="term" value="C:cytoplasm"/>
    <property type="evidence" value="ECO:0007669"/>
    <property type="project" value="UniProtKB-SubCell"/>
</dbReference>
<dbReference type="InterPro" id="IPR020568">
    <property type="entry name" value="Ribosomal_Su5_D2-typ_SF"/>
</dbReference>
<dbReference type="InterPro" id="IPR006205">
    <property type="entry name" value="Mev_gal_kin"/>
</dbReference>
<dbReference type="InterPro" id="IPR006238">
    <property type="entry name" value="Cys_b_lyase_euk"/>
</dbReference>
<evidence type="ECO:0000259" key="32">
    <source>
        <dbReference type="Pfam" id="PF00288"/>
    </source>
</evidence>
<dbReference type="Gene3D" id="3.90.1150.10">
    <property type="entry name" value="Aspartate Aminotransferase, domain 1"/>
    <property type="match status" value="1"/>
</dbReference>
<keyword evidence="22" id="KW-0753">Steroid metabolism</keyword>
<evidence type="ECO:0000256" key="14">
    <source>
        <dbReference type="ARBA" id="ARBA00022840"/>
    </source>
</evidence>
<comment type="caution">
    <text evidence="33">The sequence shown here is derived from an EMBL/GenBank/DDBJ whole genome shotgun (WGS) entry which is preliminary data.</text>
</comment>
<gene>
    <name evidence="33" type="primary">Mo04409</name>
    <name evidence="33" type="ORF">E5Q_04409</name>
</gene>
<dbReference type="InterPro" id="IPR015424">
    <property type="entry name" value="PyrdxlP-dep_Trfase"/>
</dbReference>
<dbReference type="NCBIfam" id="TIGR01329">
    <property type="entry name" value="cysta_beta_ly_E"/>
    <property type="match status" value="1"/>
</dbReference>
<evidence type="ECO:0000256" key="28">
    <source>
        <dbReference type="ARBA" id="ARBA00047517"/>
    </source>
</evidence>
<comment type="similarity">
    <text evidence="3">Belongs to the GHMP kinase family. Mevalonate kinase subfamily.</text>
</comment>
<evidence type="ECO:0000256" key="21">
    <source>
        <dbReference type="ARBA" id="ARBA00023167"/>
    </source>
</evidence>
<proteinExistence type="inferred from homology"/>
<dbReference type="InterPro" id="IPR014721">
    <property type="entry name" value="Ribsml_uS5_D2-typ_fold_subgr"/>
</dbReference>
<keyword evidence="12" id="KW-0547">Nucleotide-binding</keyword>
<keyword evidence="13" id="KW-0418">Kinase</keyword>
<evidence type="ECO:0000256" key="15">
    <source>
        <dbReference type="ARBA" id="ARBA00022842"/>
    </source>
</evidence>
<dbReference type="GO" id="GO:0016126">
    <property type="term" value="P:sterol biosynthetic process"/>
    <property type="evidence" value="ECO:0007669"/>
    <property type="project" value="UniProtKB-KW"/>
</dbReference>
<dbReference type="Pfam" id="PF00288">
    <property type="entry name" value="GHMP_kinases_N"/>
    <property type="match status" value="1"/>
</dbReference>
<evidence type="ECO:0000256" key="4">
    <source>
        <dbReference type="ARBA" id="ARBA00009077"/>
    </source>
</evidence>
<dbReference type="GO" id="GO:0047804">
    <property type="term" value="F:cysteine-S-conjugate beta-lyase activity"/>
    <property type="evidence" value="ECO:0007669"/>
    <property type="project" value="UniProtKB-EC"/>
</dbReference>
<keyword evidence="17" id="KW-0752">Steroid biosynthesis</keyword>
<dbReference type="CDD" id="cd00614">
    <property type="entry name" value="CGS_like"/>
    <property type="match status" value="1"/>
</dbReference>
<dbReference type="PROSITE" id="PS00627">
    <property type="entry name" value="GHMP_KINASES_ATP"/>
    <property type="match status" value="1"/>
</dbReference>
<feature type="compositionally biased region" description="Low complexity" evidence="31">
    <location>
        <begin position="11"/>
        <end position="49"/>
    </location>
</feature>
<dbReference type="UniPathway" id="UPA00057">
    <property type="reaction ID" value="UER00098"/>
</dbReference>
<keyword evidence="11" id="KW-0479">Metal-binding</keyword>
<evidence type="ECO:0000256" key="12">
    <source>
        <dbReference type="ARBA" id="ARBA00022741"/>
    </source>
</evidence>
<evidence type="ECO:0000256" key="3">
    <source>
        <dbReference type="ARBA" id="ARBA00006495"/>
    </source>
</evidence>
<keyword evidence="21" id="KW-0486">Methionine biosynthesis</keyword>
<keyword evidence="16" id="KW-0663">Pyridoxal phosphate</keyword>
<keyword evidence="15" id="KW-0460">Magnesium</keyword>
<dbReference type="AlphaFoldDB" id="G7E4H0"/>
<evidence type="ECO:0000256" key="8">
    <source>
        <dbReference type="ARBA" id="ARBA00022516"/>
    </source>
</evidence>
<keyword evidence="23" id="KW-0456">Lyase</keyword>
<dbReference type="EC" id="4.4.1.13" evidence="6"/>
<evidence type="ECO:0000256" key="10">
    <source>
        <dbReference type="ARBA" id="ARBA00022679"/>
    </source>
</evidence>
<evidence type="ECO:0000256" key="22">
    <source>
        <dbReference type="ARBA" id="ARBA00023221"/>
    </source>
</evidence>
<evidence type="ECO:0000256" key="2">
    <source>
        <dbReference type="ARBA" id="ARBA00004496"/>
    </source>
</evidence>
<comment type="pathway">
    <text evidence="25">Isoprenoid biosynthesis; isopentenyl diphosphate biosynthesis via mevalonate pathway; isopentenyl diphosphate from (R)-mevalonate: step 1/3.</text>
</comment>
<keyword evidence="20" id="KW-1207">Sterol metabolism</keyword>
<evidence type="ECO:0000256" key="13">
    <source>
        <dbReference type="ARBA" id="ARBA00022777"/>
    </source>
</evidence>
<keyword evidence="19" id="KW-0443">Lipid metabolism</keyword>
<evidence type="ECO:0000256" key="30">
    <source>
        <dbReference type="ARBA" id="ARBA00072331"/>
    </source>
</evidence>
<dbReference type="GO" id="GO:0030170">
    <property type="term" value="F:pyridoxal phosphate binding"/>
    <property type="evidence" value="ECO:0007669"/>
    <property type="project" value="InterPro"/>
</dbReference>
<dbReference type="GO" id="GO:0005524">
    <property type="term" value="F:ATP binding"/>
    <property type="evidence" value="ECO:0007669"/>
    <property type="project" value="UniProtKB-KW"/>
</dbReference>
<keyword evidence="9" id="KW-0028">Amino-acid biosynthesis</keyword>
<dbReference type="InterPro" id="IPR015422">
    <property type="entry name" value="PyrdxlP-dep_Trfase_small"/>
</dbReference>
<dbReference type="OrthoDB" id="2545919at2759"/>
<dbReference type="GO" id="GO:0071266">
    <property type="term" value="P:'de novo' L-methionine biosynthetic process"/>
    <property type="evidence" value="ECO:0007669"/>
    <property type="project" value="InterPro"/>
</dbReference>
<evidence type="ECO:0000256" key="20">
    <source>
        <dbReference type="ARBA" id="ARBA00023166"/>
    </source>
</evidence>
<comment type="subcellular location">
    <subcellularLocation>
        <location evidence="2">Cytoplasm</location>
    </subcellularLocation>
</comment>
<dbReference type="GO" id="GO:0004496">
    <property type="term" value="F:mevalonate kinase activity"/>
    <property type="evidence" value="ECO:0007669"/>
    <property type="project" value="UniProtKB-EC"/>
</dbReference>
<organism evidence="33 34">
    <name type="scientific">Mixia osmundae (strain CBS 9802 / IAM 14324 / JCM 22182 / KY 12970)</name>
    <dbReference type="NCBI Taxonomy" id="764103"/>
    <lineage>
        <taxon>Eukaryota</taxon>
        <taxon>Fungi</taxon>
        <taxon>Dikarya</taxon>
        <taxon>Basidiomycota</taxon>
        <taxon>Pucciniomycotina</taxon>
        <taxon>Mixiomycetes</taxon>
        <taxon>Mixiales</taxon>
        <taxon>Mixiaceae</taxon>
        <taxon>Mixia</taxon>
    </lineage>
</organism>
<dbReference type="GO" id="GO:0019346">
    <property type="term" value="P:transsulfuration"/>
    <property type="evidence" value="ECO:0007669"/>
    <property type="project" value="InterPro"/>
</dbReference>
<evidence type="ECO:0000256" key="29">
    <source>
        <dbReference type="ARBA" id="ARBA00047625"/>
    </source>
</evidence>
<accession>G7E4H0</accession>
<dbReference type="OMA" id="QPYRFST"/>
<dbReference type="Gene3D" id="3.30.70.890">
    <property type="entry name" value="GHMP kinase, C-terminal domain"/>
    <property type="match status" value="1"/>
</dbReference>
<evidence type="ECO:0000256" key="23">
    <source>
        <dbReference type="ARBA" id="ARBA00023239"/>
    </source>
</evidence>
<dbReference type="Pfam" id="PF01053">
    <property type="entry name" value="Cys_Met_Meta_PP"/>
    <property type="match status" value="1"/>
</dbReference>
<comment type="catalytic activity">
    <reaction evidence="29">
        <text>an S-substituted L-cysteine + H2O = a thiol + pyruvate + NH4(+)</text>
        <dbReference type="Rhea" id="RHEA:18121"/>
        <dbReference type="ChEBI" id="CHEBI:15361"/>
        <dbReference type="ChEBI" id="CHEBI:15377"/>
        <dbReference type="ChEBI" id="CHEBI:28938"/>
        <dbReference type="ChEBI" id="CHEBI:29256"/>
        <dbReference type="ChEBI" id="CHEBI:58717"/>
        <dbReference type="EC" id="4.4.1.13"/>
    </reaction>
</comment>
<dbReference type="InParanoid" id="G7E4H0"/>
<dbReference type="Proteomes" id="UP000009131">
    <property type="component" value="Unassembled WGS sequence"/>
</dbReference>
<keyword evidence="18" id="KW-0756">Sterol biosynthesis</keyword>
<dbReference type="FunFam" id="3.30.70.890:FF:000003">
    <property type="entry name" value="Mevalonate kinase"/>
    <property type="match status" value="1"/>
</dbReference>
<evidence type="ECO:0000256" key="19">
    <source>
        <dbReference type="ARBA" id="ARBA00023098"/>
    </source>
</evidence>
<comment type="pathway">
    <text evidence="26">Amino-acid biosynthesis; L-methionine biosynthesis via de novo pathway; L-homocysteine from L-cystathionine: step 1/1.</text>
</comment>
<name>G7E4H0_MIXOS</name>
<evidence type="ECO:0000256" key="18">
    <source>
        <dbReference type="ARBA" id="ARBA00023011"/>
    </source>
</evidence>
<dbReference type="SUPFAM" id="SSF54211">
    <property type="entry name" value="Ribosomal protein S5 domain 2-like"/>
    <property type="match status" value="1"/>
</dbReference>
<dbReference type="PANTHER" id="PTHR11808">
    <property type="entry name" value="TRANS-SULFURATION ENZYME FAMILY MEMBER"/>
    <property type="match status" value="1"/>
</dbReference>